<evidence type="ECO:0000313" key="5">
    <source>
        <dbReference type="EMBL" id="AQQ55609.1"/>
    </source>
</evidence>
<dbReference type="Gene3D" id="3.40.1190.20">
    <property type="match status" value="1"/>
</dbReference>
<dbReference type="Pfam" id="PF00294">
    <property type="entry name" value="PfkB"/>
    <property type="match status" value="1"/>
</dbReference>
<reference evidence="5 6" key="1">
    <citation type="submission" date="2017-02" db="EMBL/GenBank/DDBJ databases">
        <title>The complete genomic sequence of a novel cold adapted crude oil-degrading bacterium Planococcus qaidamina Y42.</title>
        <authorList>
            <person name="Yang R."/>
        </authorList>
    </citation>
    <scope>NUCLEOTIDE SEQUENCE [LARGE SCALE GENOMIC DNA]</scope>
    <source>
        <strain evidence="5 6">Y42</strain>
        <plasmid evidence="5 6">unnamed2</plasmid>
    </source>
</reference>
<evidence type="ECO:0000256" key="1">
    <source>
        <dbReference type="ARBA" id="ARBA00010688"/>
    </source>
</evidence>
<organism evidence="5 6">
    <name type="scientific">Planococcus lenghuensis</name>
    <dbReference type="NCBI Taxonomy" id="2213202"/>
    <lineage>
        <taxon>Bacteria</taxon>
        <taxon>Bacillati</taxon>
        <taxon>Bacillota</taxon>
        <taxon>Bacilli</taxon>
        <taxon>Bacillales</taxon>
        <taxon>Caryophanaceae</taxon>
        <taxon>Planococcus</taxon>
    </lineage>
</organism>
<comment type="similarity">
    <text evidence="1">Belongs to the carbohydrate kinase PfkB family.</text>
</comment>
<keyword evidence="3" id="KW-0418">Kinase</keyword>
<feature type="domain" description="Carbohydrate kinase PfkB" evidence="4">
    <location>
        <begin position="3"/>
        <end position="299"/>
    </location>
</feature>
<sequence>MDVITLGESMVVFSSPRNESIVQSTSASISIAGAESNVATALARLGHNVKWLSRIGNDPFGEKIMHDLNAEGINTEDVVIDEKSPTGLMYKQKKGMLETEVLYYRNQSAARKMDSQNVNLTRIAEAKILHLTGITPSLSHSCKEMVLEAIEIAKKHNVLISFDPNIRLKLWALEDAKETLLPIIRKCDFFFPGREELKQLIGTDDLEETKTILSDWEVPVTVVKNGGEGAWILEEDTSQFIPAYQVNHVVDEVGAGDAFASGFLHGYLNKRNYETCVKLGHALAAFAVSTEGDTKGLPTKRELNLFWEKSGTTIR</sequence>
<dbReference type="CDD" id="cd01166">
    <property type="entry name" value="KdgK"/>
    <property type="match status" value="1"/>
</dbReference>
<dbReference type="Proteomes" id="UP000188184">
    <property type="component" value="Plasmid unnamed2"/>
</dbReference>
<dbReference type="OrthoDB" id="9813569at2"/>
<dbReference type="PANTHER" id="PTHR43085:SF57">
    <property type="entry name" value="CARBOHYDRATE KINASE PFKB DOMAIN-CONTAINING PROTEIN"/>
    <property type="match status" value="1"/>
</dbReference>
<accession>A0A1Q2L5A5</accession>
<gene>
    <name evidence="5" type="ORF">B0X71_20770</name>
</gene>
<name>A0A1Q2L5A5_9BACL</name>
<evidence type="ECO:0000256" key="2">
    <source>
        <dbReference type="ARBA" id="ARBA00022679"/>
    </source>
</evidence>
<dbReference type="AlphaFoldDB" id="A0A1Q2L5A5"/>
<dbReference type="EMBL" id="CP019642">
    <property type="protein sequence ID" value="AQQ55609.1"/>
    <property type="molecule type" value="Genomic_DNA"/>
</dbReference>
<dbReference type="RefSeq" id="WP_077591447.1">
    <property type="nucleotide sequence ID" value="NZ_CP019642.1"/>
</dbReference>
<evidence type="ECO:0000256" key="3">
    <source>
        <dbReference type="ARBA" id="ARBA00022777"/>
    </source>
</evidence>
<geneLocation type="plasmid" evidence="5 6">
    <name>unnamed2</name>
</geneLocation>
<keyword evidence="5" id="KW-0614">Plasmid</keyword>
<keyword evidence="6" id="KW-1185">Reference proteome</keyword>
<keyword evidence="2" id="KW-0808">Transferase</keyword>
<dbReference type="KEGG" id="pmar:B0X71_20770"/>
<dbReference type="PANTHER" id="PTHR43085">
    <property type="entry name" value="HEXOKINASE FAMILY MEMBER"/>
    <property type="match status" value="1"/>
</dbReference>
<dbReference type="InterPro" id="IPR050306">
    <property type="entry name" value="PfkB_Carbo_kinase"/>
</dbReference>
<dbReference type="InterPro" id="IPR011611">
    <property type="entry name" value="PfkB_dom"/>
</dbReference>
<protein>
    <recommendedName>
        <fullName evidence="4">Carbohydrate kinase PfkB domain-containing protein</fullName>
    </recommendedName>
</protein>
<proteinExistence type="inferred from homology"/>
<dbReference type="GO" id="GO:0016301">
    <property type="term" value="F:kinase activity"/>
    <property type="evidence" value="ECO:0007669"/>
    <property type="project" value="UniProtKB-KW"/>
</dbReference>
<evidence type="ECO:0000313" key="6">
    <source>
        <dbReference type="Proteomes" id="UP000188184"/>
    </source>
</evidence>
<dbReference type="InterPro" id="IPR029056">
    <property type="entry name" value="Ribokinase-like"/>
</dbReference>
<evidence type="ECO:0000259" key="4">
    <source>
        <dbReference type="Pfam" id="PF00294"/>
    </source>
</evidence>
<dbReference type="SUPFAM" id="SSF53613">
    <property type="entry name" value="Ribokinase-like"/>
    <property type="match status" value="1"/>
</dbReference>